<name>A0A1G9ES87_9GAMM</name>
<dbReference type="Proteomes" id="UP000198525">
    <property type="component" value="Unassembled WGS sequence"/>
</dbReference>
<accession>A0A1G9ES87</accession>
<proteinExistence type="predicted"/>
<gene>
    <name evidence="1" type="ORF">SAMN04487954_1345</name>
</gene>
<evidence type="ECO:0000313" key="2">
    <source>
        <dbReference type="Proteomes" id="UP000198525"/>
    </source>
</evidence>
<evidence type="ECO:0000313" key="1">
    <source>
        <dbReference type="EMBL" id="SDK78954.1"/>
    </source>
</evidence>
<reference evidence="1 2" key="1">
    <citation type="submission" date="2016-10" db="EMBL/GenBank/DDBJ databases">
        <authorList>
            <person name="de Groot N.N."/>
        </authorList>
    </citation>
    <scope>NUCLEOTIDE SEQUENCE [LARGE SCALE GENOMIC DNA]</scope>
    <source>
        <strain evidence="1 2">CGMCC 1.6133</strain>
    </source>
</reference>
<organism evidence="1 2">
    <name type="scientific">Billgrantia gudaonensis</name>
    <dbReference type="NCBI Taxonomy" id="376427"/>
    <lineage>
        <taxon>Bacteria</taxon>
        <taxon>Pseudomonadati</taxon>
        <taxon>Pseudomonadota</taxon>
        <taxon>Gammaproteobacteria</taxon>
        <taxon>Oceanospirillales</taxon>
        <taxon>Halomonadaceae</taxon>
        <taxon>Billgrantia</taxon>
    </lineage>
</organism>
<sequence length="39" mass="4229">MVEVIDDDFMVCTDCLPIIANDDASGLDYSLGEEPYAST</sequence>
<keyword evidence="2" id="KW-1185">Reference proteome</keyword>
<protein>
    <submittedName>
        <fullName evidence="1">Uncharacterized protein</fullName>
    </submittedName>
</protein>
<dbReference type="AlphaFoldDB" id="A0A1G9ES87"/>
<dbReference type="STRING" id="376427.SAMN04487954_1345"/>
<dbReference type="EMBL" id="FNES01000034">
    <property type="protein sequence ID" value="SDK78954.1"/>
    <property type="molecule type" value="Genomic_DNA"/>
</dbReference>